<sequence length="542" mass="61903">MFFDAPFDIVECIFTHLPVKNLLSYLLVSKSYRDLIDSRYFANLHWRHSIRTRSNRIILCRCEGIASVGSDAGLHRVDFDTLRHSVLKCPMDWDYFSQFIGSCNGVVLLYDGYEHITFWNPTIRTYIDLIHPRASIPQNSNGNLKYNFGFGYDHFSDDYKVLMSVQLKFTAVLNGEDIVKEAYVFSLKSNIWRRIGDFPYFVRNTGCHGTYVDGSLYWNCVERTVDSNFRNLIVAFNLATEEYRVIQTPVYEDINSEVGITIGSLEGSLWAHCFLVVGGEEDLAGISDVWILQQRDEEEYSWTRILSFDDPIKFCKPLAYSKRGKNVLLDNQMNLLWYDLGNGKEGRKLKIRGLPAAYYGSDVCVESLVHLDGDASAEENLQHKREKKVVEDEIGRSNEGSSLGFDSSGEYFTTLTTMIRVTEYSDTAVAEFLYRKKPTVRSLIELLCKDLSKACTTKPLAVPKMDNTSLLKEIMRSNAIYNLSAADDEQEYYHELGTDESEDNEINNEEQDDSDHSTDNNKEQGEHIPTAPGLQLKTSMLA</sequence>
<evidence type="ECO:0000256" key="1">
    <source>
        <dbReference type="SAM" id="MobiDB-lite"/>
    </source>
</evidence>
<reference evidence="3" key="2">
    <citation type="submission" date="2023-05" db="EMBL/GenBank/DDBJ databases">
        <authorList>
            <person name="Schelkunov M.I."/>
        </authorList>
    </citation>
    <scope>NUCLEOTIDE SEQUENCE</scope>
    <source>
        <strain evidence="3">Hsosn_3</strain>
        <tissue evidence="3">Leaf</tissue>
    </source>
</reference>
<dbReference type="PROSITE" id="PS50181">
    <property type="entry name" value="FBOX"/>
    <property type="match status" value="1"/>
</dbReference>
<name>A0AAD8I2F2_9APIA</name>
<dbReference type="SMART" id="SM00256">
    <property type="entry name" value="FBOX"/>
    <property type="match status" value="1"/>
</dbReference>
<dbReference type="InterPro" id="IPR017451">
    <property type="entry name" value="F-box-assoc_interact_dom"/>
</dbReference>
<proteinExistence type="predicted"/>
<comment type="caution">
    <text evidence="3">The sequence shown here is derived from an EMBL/GenBank/DDBJ whole genome shotgun (WGS) entry which is preliminary data.</text>
</comment>
<evidence type="ECO:0000313" key="3">
    <source>
        <dbReference type="EMBL" id="KAK1377721.1"/>
    </source>
</evidence>
<dbReference type="NCBIfam" id="TIGR01640">
    <property type="entry name" value="F_box_assoc_1"/>
    <property type="match status" value="1"/>
</dbReference>
<feature type="region of interest" description="Disordered" evidence="1">
    <location>
        <begin position="498"/>
        <end position="542"/>
    </location>
</feature>
<feature type="compositionally biased region" description="Basic and acidic residues" evidence="1">
    <location>
        <begin position="514"/>
        <end position="526"/>
    </location>
</feature>
<evidence type="ECO:0000313" key="4">
    <source>
        <dbReference type="Proteomes" id="UP001237642"/>
    </source>
</evidence>
<dbReference type="PANTHER" id="PTHR31672">
    <property type="entry name" value="BNACNNG10540D PROTEIN"/>
    <property type="match status" value="1"/>
</dbReference>
<accession>A0AAD8I2F2</accession>
<protein>
    <recommendedName>
        <fullName evidence="2">F-box domain-containing protein</fullName>
    </recommendedName>
</protein>
<dbReference type="InterPro" id="IPR050796">
    <property type="entry name" value="SCF_F-box_component"/>
</dbReference>
<organism evidence="3 4">
    <name type="scientific">Heracleum sosnowskyi</name>
    <dbReference type="NCBI Taxonomy" id="360622"/>
    <lineage>
        <taxon>Eukaryota</taxon>
        <taxon>Viridiplantae</taxon>
        <taxon>Streptophyta</taxon>
        <taxon>Embryophyta</taxon>
        <taxon>Tracheophyta</taxon>
        <taxon>Spermatophyta</taxon>
        <taxon>Magnoliopsida</taxon>
        <taxon>eudicotyledons</taxon>
        <taxon>Gunneridae</taxon>
        <taxon>Pentapetalae</taxon>
        <taxon>asterids</taxon>
        <taxon>campanulids</taxon>
        <taxon>Apiales</taxon>
        <taxon>Apiaceae</taxon>
        <taxon>Apioideae</taxon>
        <taxon>apioid superclade</taxon>
        <taxon>Tordylieae</taxon>
        <taxon>Tordyliinae</taxon>
        <taxon>Heracleum</taxon>
    </lineage>
</organism>
<dbReference type="AlphaFoldDB" id="A0AAD8I2F2"/>
<dbReference type="InterPro" id="IPR036047">
    <property type="entry name" value="F-box-like_dom_sf"/>
</dbReference>
<dbReference type="InterPro" id="IPR001810">
    <property type="entry name" value="F-box_dom"/>
</dbReference>
<dbReference type="InterPro" id="IPR006527">
    <property type="entry name" value="F-box-assoc_dom_typ1"/>
</dbReference>
<dbReference type="Pfam" id="PF07734">
    <property type="entry name" value="FBA_1"/>
    <property type="match status" value="1"/>
</dbReference>
<keyword evidence="4" id="KW-1185">Reference proteome</keyword>
<dbReference type="Proteomes" id="UP001237642">
    <property type="component" value="Unassembled WGS sequence"/>
</dbReference>
<gene>
    <name evidence="3" type="ORF">POM88_024465</name>
</gene>
<dbReference type="EMBL" id="JAUIZM010000006">
    <property type="protein sequence ID" value="KAK1377721.1"/>
    <property type="molecule type" value="Genomic_DNA"/>
</dbReference>
<dbReference type="Pfam" id="PF00646">
    <property type="entry name" value="F-box"/>
    <property type="match status" value="1"/>
</dbReference>
<feature type="compositionally biased region" description="Acidic residues" evidence="1">
    <location>
        <begin position="498"/>
        <end position="513"/>
    </location>
</feature>
<dbReference type="SUPFAM" id="SSF81383">
    <property type="entry name" value="F-box domain"/>
    <property type="match status" value="1"/>
</dbReference>
<feature type="domain" description="F-box" evidence="2">
    <location>
        <begin position="1"/>
        <end position="49"/>
    </location>
</feature>
<reference evidence="3" key="1">
    <citation type="submission" date="2023-02" db="EMBL/GenBank/DDBJ databases">
        <title>Genome of toxic invasive species Heracleum sosnowskyi carries increased number of genes despite the absence of recent whole-genome duplications.</title>
        <authorList>
            <person name="Schelkunov M."/>
            <person name="Shtratnikova V."/>
            <person name="Makarenko M."/>
            <person name="Klepikova A."/>
            <person name="Omelchenko D."/>
            <person name="Novikova G."/>
            <person name="Obukhova E."/>
            <person name="Bogdanov V."/>
            <person name="Penin A."/>
            <person name="Logacheva M."/>
        </authorList>
    </citation>
    <scope>NUCLEOTIDE SEQUENCE</scope>
    <source>
        <strain evidence="3">Hsosn_3</strain>
        <tissue evidence="3">Leaf</tissue>
    </source>
</reference>
<dbReference type="PANTHER" id="PTHR31672:SF13">
    <property type="entry name" value="F-BOX PROTEIN CPR30-LIKE"/>
    <property type="match status" value="1"/>
</dbReference>
<evidence type="ECO:0000259" key="2">
    <source>
        <dbReference type="PROSITE" id="PS50181"/>
    </source>
</evidence>